<keyword evidence="4" id="KW-1133">Transmembrane helix</keyword>
<evidence type="ECO:0000313" key="7">
    <source>
        <dbReference type="Proteomes" id="UP001195483"/>
    </source>
</evidence>
<accession>A0AAE0SG81</accession>
<dbReference type="GO" id="GO:0007219">
    <property type="term" value="P:Notch signaling pathway"/>
    <property type="evidence" value="ECO:0007669"/>
    <property type="project" value="InterPro"/>
</dbReference>
<organism evidence="6 7">
    <name type="scientific">Potamilus streckersoni</name>
    <dbReference type="NCBI Taxonomy" id="2493646"/>
    <lineage>
        <taxon>Eukaryota</taxon>
        <taxon>Metazoa</taxon>
        <taxon>Spiralia</taxon>
        <taxon>Lophotrochozoa</taxon>
        <taxon>Mollusca</taxon>
        <taxon>Bivalvia</taxon>
        <taxon>Autobranchia</taxon>
        <taxon>Heteroconchia</taxon>
        <taxon>Palaeoheterodonta</taxon>
        <taxon>Unionida</taxon>
        <taxon>Unionoidea</taxon>
        <taxon>Unionidae</taxon>
        <taxon>Ambleminae</taxon>
        <taxon>Lampsilini</taxon>
        <taxon>Potamilus</taxon>
    </lineage>
</organism>
<feature type="domain" description="Notch ligand N-terminal" evidence="5">
    <location>
        <begin position="53"/>
        <end position="96"/>
    </location>
</feature>
<dbReference type="Pfam" id="PF07657">
    <property type="entry name" value="MNNL"/>
    <property type="match status" value="1"/>
</dbReference>
<sequence>MEGLRIINLFQCQYGRPSSHLSVPMLACETFDSLIFSNDRMEDLLITTVFGTGTIKVTLFEYWNPTALKYDGACCDGAIPGCPLDQCDHHFDICLSDNT</sequence>
<keyword evidence="4" id="KW-0472">Membrane</keyword>
<dbReference type="AlphaFoldDB" id="A0AAE0SG81"/>
<gene>
    <name evidence="6" type="ORF">CHS0354_029010</name>
</gene>
<comment type="caution">
    <text evidence="6">The sequence shown here is derived from an EMBL/GenBank/DDBJ whole genome shotgun (WGS) entry which is preliminary data.</text>
</comment>
<evidence type="ECO:0000313" key="6">
    <source>
        <dbReference type="EMBL" id="KAK3591161.1"/>
    </source>
</evidence>
<dbReference type="Gene3D" id="2.60.40.3510">
    <property type="match status" value="1"/>
</dbReference>
<feature type="non-terminal residue" evidence="6">
    <location>
        <position position="1"/>
    </location>
</feature>
<proteinExistence type="predicted"/>
<dbReference type="GO" id="GO:0016020">
    <property type="term" value="C:membrane"/>
    <property type="evidence" value="ECO:0007669"/>
    <property type="project" value="UniProtKB-SubCell"/>
</dbReference>
<keyword evidence="7" id="KW-1185">Reference proteome</keyword>
<name>A0AAE0SG81_9BIVA</name>
<keyword evidence="3" id="KW-0677">Repeat</keyword>
<reference evidence="6" key="3">
    <citation type="submission" date="2023-05" db="EMBL/GenBank/DDBJ databases">
        <authorList>
            <person name="Smith C.H."/>
        </authorList>
    </citation>
    <scope>NUCLEOTIDE SEQUENCE</scope>
    <source>
        <strain evidence="6">CHS0354</strain>
        <tissue evidence="6">Mantle</tissue>
    </source>
</reference>
<protein>
    <recommendedName>
        <fullName evidence="5">Notch ligand N-terminal domain-containing protein</fullName>
    </recommendedName>
</protein>
<dbReference type="InterPro" id="IPR011651">
    <property type="entry name" value="Notch_ligand_N"/>
</dbReference>
<reference evidence="6" key="2">
    <citation type="journal article" date="2021" name="Genome Biol. Evol.">
        <title>Developing a high-quality reference genome for a parasitic bivalve with doubly uniparental inheritance (Bivalvia: Unionida).</title>
        <authorList>
            <person name="Smith C.H."/>
        </authorList>
    </citation>
    <scope>NUCLEOTIDE SEQUENCE</scope>
    <source>
        <strain evidence="6">CHS0354</strain>
        <tissue evidence="6">Mantle</tissue>
    </source>
</reference>
<evidence type="ECO:0000256" key="2">
    <source>
        <dbReference type="ARBA" id="ARBA00022692"/>
    </source>
</evidence>
<dbReference type="Proteomes" id="UP001195483">
    <property type="component" value="Unassembled WGS sequence"/>
</dbReference>
<keyword evidence="1" id="KW-0245">EGF-like domain</keyword>
<dbReference type="EMBL" id="JAEAOA010001744">
    <property type="protein sequence ID" value="KAK3591161.1"/>
    <property type="molecule type" value="Genomic_DNA"/>
</dbReference>
<evidence type="ECO:0000256" key="4">
    <source>
        <dbReference type="ARBA" id="ARBA00022989"/>
    </source>
</evidence>
<reference evidence="6" key="1">
    <citation type="journal article" date="2021" name="Genome Biol. Evol.">
        <title>A High-Quality Reference Genome for a Parasitic Bivalve with Doubly Uniparental Inheritance (Bivalvia: Unionida).</title>
        <authorList>
            <person name="Smith C.H."/>
        </authorList>
    </citation>
    <scope>NUCLEOTIDE SEQUENCE</scope>
    <source>
        <strain evidence="6">CHS0354</strain>
    </source>
</reference>
<evidence type="ECO:0000256" key="1">
    <source>
        <dbReference type="ARBA" id="ARBA00022536"/>
    </source>
</evidence>
<evidence type="ECO:0000259" key="5">
    <source>
        <dbReference type="Pfam" id="PF07657"/>
    </source>
</evidence>
<keyword evidence="2" id="KW-0812">Transmembrane</keyword>
<evidence type="ECO:0000256" key="3">
    <source>
        <dbReference type="ARBA" id="ARBA00022737"/>
    </source>
</evidence>